<evidence type="ECO:0000256" key="1">
    <source>
        <dbReference type="ARBA" id="ARBA00022536"/>
    </source>
</evidence>
<feature type="chain" id="PRO_5036444052" description="Multiple epidermal growth factor-like domains 10" evidence="3">
    <location>
        <begin position="19"/>
        <end position="653"/>
    </location>
</feature>
<keyword evidence="2" id="KW-0812">Transmembrane</keyword>
<reference evidence="4" key="1">
    <citation type="submission" date="2022-08" db="UniProtKB">
        <authorList>
            <consortium name="EnsemblMetazoa"/>
        </authorList>
    </citation>
    <scope>IDENTIFICATION</scope>
    <source>
        <strain evidence="4">05x7-T-G4-1.051#20</strain>
    </source>
</reference>
<keyword evidence="5" id="KW-1185">Reference proteome</keyword>
<sequence length="653" mass="72580">MLTVFVFIFFANIYVNEGYNTSSTCLPPPKCCKSYHSNQSNPTVCTGCLSGYFGQSCIFACRYPNYGQNCQSECLCDEEICNHITGCEQKTCPKGYFGPSCNWTCQFPSYGAGCRFNCSCDRQHCDSITGCATSVKNEMYWTTELPLNTSGINIMYVSYEHKTSKKGLLNNKSTWSKMNASHKAMLNRIIFAYTECLPGYHGPLCNMACRYPNYGEECQLQCLCEEEKCDHITGCVLKTCPKGYFGPSCNSTCQFPSYGAGCRSNCSCEWQHCDSFSGCTTSGLLNDKSTWSKLNSSHKAMLISICVIGTIFFIFFLIIIVLNKKKNSRILHAKECLPGYHGPLCNMACRYPNYGKECQLQCLCKEEQCDHITGCDGKKCLPGYHGTLCNMTCRYPNYGYDCQQGCLCEEDSCNHVTGCLQTNESDWNQRLPLNSTELKIMYVSVENISLGTEPPFIGSMWSKMNMTHRAMFISTCIIGTIVIVFIPPLCCTGTNSEDMNSSCKVCKQGYIGPNCTIQCRYPNYGMGCQSECKCEESECNHVAGCMHMTIAGSTVTSKSIAENQMTRVSTTPNQATVNATTNEGILHQIVKWTGLDFTNSIIIFSISLIGIVLSVMLGIYITCNKMETAEDVYVEVNDITEQKSIQKNATSSL</sequence>
<feature type="signal peptide" evidence="3">
    <location>
        <begin position="1"/>
        <end position="18"/>
    </location>
</feature>
<dbReference type="AlphaFoldDB" id="A0A8W8JHG6"/>
<keyword evidence="1" id="KW-0245">EGF-like domain</keyword>
<evidence type="ECO:0000313" key="5">
    <source>
        <dbReference type="Proteomes" id="UP000005408"/>
    </source>
</evidence>
<dbReference type="PANTHER" id="PTHR24043">
    <property type="entry name" value="SCAVENGER RECEPTOR CLASS F"/>
    <property type="match status" value="1"/>
</dbReference>
<evidence type="ECO:0000313" key="4">
    <source>
        <dbReference type="EnsemblMetazoa" id="G18545.1:cds"/>
    </source>
</evidence>
<accession>A0A8W8JHG6</accession>
<evidence type="ECO:0008006" key="6">
    <source>
        <dbReference type="Google" id="ProtNLM"/>
    </source>
</evidence>
<dbReference type="Gene3D" id="2.170.300.10">
    <property type="entry name" value="Tie2 ligand-binding domain superfamily"/>
    <property type="match status" value="5"/>
</dbReference>
<keyword evidence="2" id="KW-1133">Transmembrane helix</keyword>
<organism evidence="4 5">
    <name type="scientific">Magallana gigas</name>
    <name type="common">Pacific oyster</name>
    <name type="synonym">Crassostrea gigas</name>
    <dbReference type="NCBI Taxonomy" id="29159"/>
    <lineage>
        <taxon>Eukaryota</taxon>
        <taxon>Metazoa</taxon>
        <taxon>Spiralia</taxon>
        <taxon>Lophotrochozoa</taxon>
        <taxon>Mollusca</taxon>
        <taxon>Bivalvia</taxon>
        <taxon>Autobranchia</taxon>
        <taxon>Pteriomorphia</taxon>
        <taxon>Ostreida</taxon>
        <taxon>Ostreoidea</taxon>
        <taxon>Ostreidae</taxon>
        <taxon>Magallana</taxon>
    </lineage>
</organism>
<dbReference type="GO" id="GO:0005044">
    <property type="term" value="F:scavenger receptor activity"/>
    <property type="evidence" value="ECO:0007669"/>
    <property type="project" value="InterPro"/>
</dbReference>
<evidence type="ECO:0000256" key="2">
    <source>
        <dbReference type="SAM" id="Phobius"/>
    </source>
</evidence>
<feature type="transmembrane region" description="Helical" evidence="2">
    <location>
        <begin position="601"/>
        <end position="621"/>
    </location>
</feature>
<keyword evidence="2" id="KW-0472">Membrane</keyword>
<dbReference type="Proteomes" id="UP000005408">
    <property type="component" value="Unassembled WGS sequence"/>
</dbReference>
<feature type="transmembrane region" description="Helical" evidence="2">
    <location>
        <begin position="470"/>
        <end position="489"/>
    </location>
</feature>
<dbReference type="InterPro" id="IPR042635">
    <property type="entry name" value="MEGF10/SREC1/2-like"/>
</dbReference>
<dbReference type="EnsemblMetazoa" id="G18545.1">
    <property type="protein sequence ID" value="G18545.1:cds"/>
    <property type="gene ID" value="G18545"/>
</dbReference>
<protein>
    <recommendedName>
        <fullName evidence="6">Multiple epidermal growth factor-like domains 10</fullName>
    </recommendedName>
</protein>
<keyword evidence="3" id="KW-0732">Signal</keyword>
<dbReference type="PANTHER" id="PTHR24043:SF8">
    <property type="entry name" value="EGF-LIKE DOMAIN-CONTAINING PROTEIN"/>
    <property type="match status" value="1"/>
</dbReference>
<proteinExistence type="predicted"/>
<evidence type="ECO:0000256" key="3">
    <source>
        <dbReference type="SAM" id="SignalP"/>
    </source>
</evidence>
<feature type="transmembrane region" description="Helical" evidence="2">
    <location>
        <begin position="300"/>
        <end position="322"/>
    </location>
</feature>
<name>A0A8W8JHG6_MAGGI</name>